<dbReference type="RefSeq" id="WP_407279103.1">
    <property type="nucleotide sequence ID" value="NZ_CP141259.1"/>
</dbReference>
<dbReference type="InterPro" id="IPR050131">
    <property type="entry name" value="Peptidase_S8_subtilisin-like"/>
</dbReference>
<dbReference type="Pfam" id="PF00082">
    <property type="entry name" value="Peptidase_S8"/>
    <property type="match status" value="1"/>
</dbReference>
<dbReference type="Proteomes" id="UP001626593">
    <property type="component" value="Chromosome"/>
</dbReference>
<feature type="domain" description="Peptidase S8/S53" evidence="8">
    <location>
        <begin position="150"/>
        <end position="355"/>
    </location>
</feature>
<feature type="active site" description="Charge relay system" evidence="5">
    <location>
        <position position="152"/>
    </location>
</feature>
<evidence type="ECO:0000256" key="3">
    <source>
        <dbReference type="ARBA" id="ARBA00022801"/>
    </source>
</evidence>
<evidence type="ECO:0000259" key="8">
    <source>
        <dbReference type="Pfam" id="PF00082"/>
    </source>
</evidence>
<feature type="chain" id="PRO_5045427589" evidence="7">
    <location>
        <begin position="24"/>
        <end position="379"/>
    </location>
</feature>
<comment type="similarity">
    <text evidence="1 5 6">Belongs to the peptidase S8 family.</text>
</comment>
<dbReference type="SUPFAM" id="SSF54897">
    <property type="entry name" value="Protease propeptides/inhibitors"/>
    <property type="match status" value="1"/>
</dbReference>
<keyword evidence="2 5" id="KW-0645">Protease</keyword>
<feature type="signal peptide" evidence="7">
    <location>
        <begin position="1"/>
        <end position="23"/>
    </location>
</feature>
<dbReference type="PROSITE" id="PS51892">
    <property type="entry name" value="SUBTILASE"/>
    <property type="match status" value="1"/>
</dbReference>
<dbReference type="PROSITE" id="PS00138">
    <property type="entry name" value="SUBTILASE_SER"/>
    <property type="match status" value="1"/>
</dbReference>
<dbReference type="Gene3D" id="3.40.50.200">
    <property type="entry name" value="Peptidase S8/S53 domain"/>
    <property type="match status" value="1"/>
</dbReference>
<dbReference type="PANTHER" id="PTHR43806:SF11">
    <property type="entry name" value="CEREVISIN-RELATED"/>
    <property type="match status" value="1"/>
</dbReference>
<feature type="active site" description="Charge relay system" evidence="5">
    <location>
        <position position="186"/>
    </location>
</feature>
<proteinExistence type="inferred from homology"/>
<evidence type="ECO:0000256" key="1">
    <source>
        <dbReference type="ARBA" id="ARBA00011073"/>
    </source>
</evidence>
<evidence type="ECO:0000256" key="7">
    <source>
        <dbReference type="SAM" id="SignalP"/>
    </source>
</evidence>
<dbReference type="InterPro" id="IPR023827">
    <property type="entry name" value="Peptidase_S8_Asp-AS"/>
</dbReference>
<dbReference type="PROSITE" id="PS00136">
    <property type="entry name" value="SUBTILASE_ASP"/>
    <property type="match status" value="1"/>
</dbReference>
<keyword evidence="3 5" id="KW-0378">Hydrolase</keyword>
<gene>
    <name evidence="9" type="ORF">U5817_24090</name>
</gene>
<evidence type="ECO:0000256" key="5">
    <source>
        <dbReference type="PROSITE-ProRule" id="PRU01240"/>
    </source>
</evidence>
<evidence type="ECO:0000256" key="2">
    <source>
        <dbReference type="ARBA" id="ARBA00022670"/>
    </source>
</evidence>
<feature type="active site" description="Charge relay system" evidence="5">
    <location>
        <position position="344"/>
    </location>
</feature>
<dbReference type="PANTHER" id="PTHR43806">
    <property type="entry name" value="PEPTIDASE S8"/>
    <property type="match status" value="1"/>
</dbReference>
<evidence type="ECO:0000256" key="6">
    <source>
        <dbReference type="RuleBase" id="RU003355"/>
    </source>
</evidence>
<protein>
    <submittedName>
        <fullName evidence="9">S8 family serine peptidase</fullName>
    </submittedName>
</protein>
<dbReference type="InterPro" id="IPR023828">
    <property type="entry name" value="Peptidase_S8_Ser-AS"/>
</dbReference>
<dbReference type="InterPro" id="IPR015500">
    <property type="entry name" value="Peptidase_S8_subtilisin-rel"/>
</dbReference>
<dbReference type="PRINTS" id="PR00723">
    <property type="entry name" value="SUBTILISIN"/>
</dbReference>
<accession>A0ABZ1AQ52</accession>
<name>A0ABZ1AQ52_AROEV</name>
<dbReference type="InterPro" id="IPR037045">
    <property type="entry name" value="S8pro/Inhibitor_I9_sf"/>
</dbReference>
<dbReference type="InterPro" id="IPR000209">
    <property type="entry name" value="Peptidase_S8/S53_dom"/>
</dbReference>
<dbReference type="PROSITE" id="PS00137">
    <property type="entry name" value="SUBTILASE_HIS"/>
    <property type="match status" value="1"/>
</dbReference>
<keyword evidence="10" id="KW-1185">Reference proteome</keyword>
<evidence type="ECO:0000313" key="10">
    <source>
        <dbReference type="Proteomes" id="UP001626593"/>
    </source>
</evidence>
<dbReference type="SUPFAM" id="SSF52743">
    <property type="entry name" value="Subtilisin-like"/>
    <property type="match status" value="1"/>
</dbReference>
<sequence length="379" mass="38190">MRNGILAATMVCSLAGLPAGVAAQMQPENLGVSVEVREEVRNSFIFVLRDDIPANEVARHANALAAGAGGRVTHTYTTALKGFAAKLPDEAAARVLAANPLIASYEPDAIAYAFAKPGTAVTYPCTDPQTPWGVTRVGGAGDGTGRTAWVIDTGIDFEHPDLNVDIARSKSFLVRGKTTADDGNGHGTHVAGTIAAKNDTCDVVGVAAGATVVAVRVLDNSGSGSYSGVIKGVDYVAQVAKAGDVANMSLGGGYSASLNAAVENAAGKGIFFSLAAGNESDDAARYSPASASGANIYTVSAIDGADNFASFSNYGNPPVDCAAPGVNVVSTKNGGGVTSYSGTSMAAPHVAGILLLGTPTTSGTVKGDRDSNPDPICHR</sequence>
<organism evidence="9 10">
    <name type="scientific">Aromatoleum evansii</name>
    <name type="common">Azoarcus evansii</name>
    <dbReference type="NCBI Taxonomy" id="59406"/>
    <lineage>
        <taxon>Bacteria</taxon>
        <taxon>Pseudomonadati</taxon>
        <taxon>Pseudomonadota</taxon>
        <taxon>Betaproteobacteria</taxon>
        <taxon>Rhodocyclales</taxon>
        <taxon>Rhodocyclaceae</taxon>
        <taxon>Aromatoleum</taxon>
    </lineage>
</organism>
<dbReference type="InterPro" id="IPR036852">
    <property type="entry name" value="Peptidase_S8/S53_dom_sf"/>
</dbReference>
<evidence type="ECO:0000256" key="4">
    <source>
        <dbReference type="ARBA" id="ARBA00022825"/>
    </source>
</evidence>
<dbReference type="InterPro" id="IPR022398">
    <property type="entry name" value="Peptidase_S8_His-AS"/>
</dbReference>
<dbReference type="Gene3D" id="3.30.70.80">
    <property type="entry name" value="Peptidase S8 propeptide/proteinase inhibitor I9"/>
    <property type="match status" value="1"/>
</dbReference>
<keyword evidence="7" id="KW-0732">Signal</keyword>
<reference evidence="9 10" key="1">
    <citation type="submission" date="2023-12" db="EMBL/GenBank/DDBJ databases">
        <title>A. evansii MAY27, complete genome.</title>
        <authorList>
            <person name="Wang Y."/>
        </authorList>
    </citation>
    <scope>NUCLEOTIDE SEQUENCE [LARGE SCALE GENOMIC DNA]</scope>
    <source>
        <strain evidence="9 10">MAY27</strain>
    </source>
</reference>
<dbReference type="EMBL" id="CP141259">
    <property type="protein sequence ID" value="WRL46243.1"/>
    <property type="molecule type" value="Genomic_DNA"/>
</dbReference>
<evidence type="ECO:0000313" key="9">
    <source>
        <dbReference type="EMBL" id="WRL46243.1"/>
    </source>
</evidence>
<keyword evidence="4 5" id="KW-0720">Serine protease</keyword>